<keyword evidence="9" id="KW-1185">Reference proteome</keyword>
<evidence type="ECO:0000256" key="2">
    <source>
        <dbReference type="ARBA" id="ARBA00022475"/>
    </source>
</evidence>
<feature type="transmembrane region" description="Helical" evidence="7">
    <location>
        <begin position="121"/>
        <end position="139"/>
    </location>
</feature>
<keyword evidence="3 7" id="KW-0812">Transmembrane</keyword>
<feature type="region of interest" description="Disordered" evidence="6">
    <location>
        <begin position="391"/>
        <end position="415"/>
    </location>
</feature>
<comment type="subcellular location">
    <subcellularLocation>
        <location evidence="1">Cell membrane</location>
        <topology evidence="1">Multi-pass membrane protein</topology>
    </subcellularLocation>
</comment>
<accession>A0ABS5L399</accession>
<dbReference type="CDD" id="cd06580">
    <property type="entry name" value="TM_PBP1_transp_TpRbsC_like"/>
    <property type="match status" value="1"/>
</dbReference>
<gene>
    <name evidence="8" type="ORF">KGQ19_37815</name>
</gene>
<feature type="transmembrane region" description="Helical" evidence="7">
    <location>
        <begin position="96"/>
        <end position="114"/>
    </location>
</feature>
<evidence type="ECO:0000256" key="3">
    <source>
        <dbReference type="ARBA" id="ARBA00022692"/>
    </source>
</evidence>
<keyword evidence="5 7" id="KW-0472">Membrane</keyword>
<evidence type="ECO:0000256" key="7">
    <source>
        <dbReference type="SAM" id="Phobius"/>
    </source>
</evidence>
<keyword evidence="4 7" id="KW-1133">Transmembrane helix</keyword>
<dbReference type="EMBL" id="JAAFYZ010000200">
    <property type="protein sequence ID" value="MBS2552629.1"/>
    <property type="molecule type" value="Genomic_DNA"/>
</dbReference>
<protein>
    <submittedName>
        <fullName evidence="8">ABC transporter permease</fullName>
    </submittedName>
</protein>
<feature type="transmembrane region" description="Helical" evidence="7">
    <location>
        <begin position="329"/>
        <end position="347"/>
    </location>
</feature>
<dbReference type="InterPro" id="IPR001851">
    <property type="entry name" value="ABC_transp_permease"/>
</dbReference>
<evidence type="ECO:0000313" key="9">
    <source>
        <dbReference type="Proteomes" id="UP000730482"/>
    </source>
</evidence>
<dbReference type="PANTHER" id="PTHR47089:SF1">
    <property type="entry name" value="GUANOSINE ABC TRANSPORTER PERMEASE PROTEIN NUPP"/>
    <property type="match status" value="1"/>
</dbReference>
<evidence type="ECO:0000313" key="8">
    <source>
        <dbReference type="EMBL" id="MBS2552629.1"/>
    </source>
</evidence>
<keyword evidence="2" id="KW-1003">Cell membrane</keyword>
<feature type="transmembrane region" description="Helical" evidence="7">
    <location>
        <begin position="359"/>
        <end position="377"/>
    </location>
</feature>
<dbReference type="Pfam" id="PF02653">
    <property type="entry name" value="BPD_transp_2"/>
    <property type="match status" value="1"/>
</dbReference>
<evidence type="ECO:0000256" key="1">
    <source>
        <dbReference type="ARBA" id="ARBA00004651"/>
    </source>
</evidence>
<dbReference type="PANTHER" id="PTHR47089">
    <property type="entry name" value="ABC TRANSPORTER, PERMEASE PROTEIN"/>
    <property type="match status" value="1"/>
</dbReference>
<feature type="transmembrane region" description="Helical" evidence="7">
    <location>
        <begin position="12"/>
        <end position="38"/>
    </location>
</feature>
<dbReference type="RefSeq" id="WP_212018397.1">
    <property type="nucleotide sequence ID" value="NZ_JAAFYZ010000200.1"/>
</dbReference>
<evidence type="ECO:0000256" key="4">
    <source>
        <dbReference type="ARBA" id="ARBA00022989"/>
    </source>
</evidence>
<feature type="transmembrane region" description="Helical" evidence="7">
    <location>
        <begin position="227"/>
        <end position="245"/>
    </location>
</feature>
<sequence length="415" mass="42856">MSDRLKRILAGIGSANTVTVTVLAFVLSVVIGGVLMILSDQHLLSEWGYFFQHPTDALSGSWDKVANGYTAMFHGAVYDPHAKQALRPIENTIVDATPLVFAGLAVALPFRAGLFNIGGQSQLIIGAVCATWVGFSISAPMPLHVLLVIIAGIIGGALVGGLTGLLKARFGAHEVISSIMLNNIALGVLAWLIKTKAFHDPNRQDAISKPVKDTALLPAIHGSSPELNFSTVLAILAVLLVWWVMSRSTLGFRLRALGSNPDAARTAGISVSRNQVYAMLLAGALMGLVAVTQISGTLSASHAMTTTLDNGIGFTGITVALLGRGKPVGVALAALLFGALDAGGVAMEAATTPTVPHDVVTVVQAVIVVFVAAPKLVQEIFRLRDVRRGEASGSGTGAAPSVAPATAVDSAAEAV</sequence>
<organism evidence="8 9">
    <name type="scientific">Catenulispora pinistramenti</name>
    <dbReference type="NCBI Taxonomy" id="2705254"/>
    <lineage>
        <taxon>Bacteria</taxon>
        <taxon>Bacillati</taxon>
        <taxon>Actinomycetota</taxon>
        <taxon>Actinomycetes</taxon>
        <taxon>Catenulisporales</taxon>
        <taxon>Catenulisporaceae</taxon>
        <taxon>Catenulispora</taxon>
    </lineage>
</organism>
<feature type="transmembrane region" description="Helical" evidence="7">
    <location>
        <begin position="276"/>
        <end position="296"/>
    </location>
</feature>
<evidence type="ECO:0000256" key="5">
    <source>
        <dbReference type="ARBA" id="ARBA00023136"/>
    </source>
</evidence>
<evidence type="ECO:0000256" key="6">
    <source>
        <dbReference type="SAM" id="MobiDB-lite"/>
    </source>
</evidence>
<reference evidence="8 9" key="1">
    <citation type="submission" date="2020-02" db="EMBL/GenBank/DDBJ databases">
        <title>Acidophilic actinobacteria isolated from forest soil.</title>
        <authorList>
            <person name="Golinska P."/>
        </authorList>
    </citation>
    <scope>NUCLEOTIDE SEQUENCE [LARGE SCALE GENOMIC DNA]</scope>
    <source>
        <strain evidence="8 9">NL8</strain>
    </source>
</reference>
<name>A0ABS5L399_9ACTN</name>
<proteinExistence type="predicted"/>
<feature type="transmembrane region" description="Helical" evidence="7">
    <location>
        <begin position="175"/>
        <end position="193"/>
    </location>
</feature>
<dbReference type="Proteomes" id="UP000730482">
    <property type="component" value="Unassembled WGS sequence"/>
</dbReference>
<comment type="caution">
    <text evidence="8">The sequence shown here is derived from an EMBL/GenBank/DDBJ whole genome shotgun (WGS) entry which is preliminary data.</text>
</comment>
<feature type="transmembrane region" description="Helical" evidence="7">
    <location>
        <begin position="302"/>
        <end position="322"/>
    </location>
</feature>
<feature type="transmembrane region" description="Helical" evidence="7">
    <location>
        <begin position="145"/>
        <end position="166"/>
    </location>
</feature>